<keyword evidence="3 7" id="KW-0641">Proline biosynthesis</keyword>
<dbReference type="Gene3D" id="3.40.605.10">
    <property type="entry name" value="Aldehyde Dehydrogenase, Chain A, domain 1"/>
    <property type="match status" value="1"/>
</dbReference>
<evidence type="ECO:0000313" key="10">
    <source>
        <dbReference type="Proteomes" id="UP000177905"/>
    </source>
</evidence>
<comment type="subcellular location">
    <subcellularLocation>
        <location evidence="7">Cytoplasm</location>
    </subcellularLocation>
</comment>
<evidence type="ECO:0000259" key="8">
    <source>
        <dbReference type="Pfam" id="PF00171"/>
    </source>
</evidence>
<dbReference type="EC" id="1.2.1.41" evidence="7"/>
<dbReference type="EMBL" id="MEUA01000017">
    <property type="protein sequence ID" value="OGC15719.1"/>
    <property type="molecule type" value="Genomic_DNA"/>
</dbReference>
<dbReference type="GO" id="GO:0055129">
    <property type="term" value="P:L-proline biosynthetic process"/>
    <property type="evidence" value="ECO:0007669"/>
    <property type="project" value="UniProtKB-UniRule"/>
</dbReference>
<dbReference type="PANTHER" id="PTHR11063:SF8">
    <property type="entry name" value="DELTA-1-PYRROLINE-5-CARBOXYLATE SYNTHASE"/>
    <property type="match status" value="1"/>
</dbReference>
<dbReference type="SUPFAM" id="SSF53720">
    <property type="entry name" value="ALDH-like"/>
    <property type="match status" value="1"/>
</dbReference>
<feature type="domain" description="Aldehyde dehydrogenase" evidence="8">
    <location>
        <begin position="7"/>
        <end position="287"/>
    </location>
</feature>
<dbReference type="InterPro" id="IPR016161">
    <property type="entry name" value="Ald_DH/histidinol_DH"/>
</dbReference>
<dbReference type="Gene3D" id="3.40.309.10">
    <property type="entry name" value="Aldehyde Dehydrogenase, Chain A, domain 2"/>
    <property type="match status" value="1"/>
</dbReference>
<dbReference type="GO" id="GO:0050661">
    <property type="term" value="F:NADP binding"/>
    <property type="evidence" value="ECO:0007669"/>
    <property type="project" value="InterPro"/>
</dbReference>
<reference evidence="9 10" key="1">
    <citation type="journal article" date="2016" name="Nat. Commun.">
        <title>Thousands of microbial genomes shed light on interconnected biogeochemical processes in an aquifer system.</title>
        <authorList>
            <person name="Anantharaman K."/>
            <person name="Brown C.T."/>
            <person name="Hug L.A."/>
            <person name="Sharon I."/>
            <person name="Castelle C.J."/>
            <person name="Probst A.J."/>
            <person name="Thomas B.C."/>
            <person name="Singh A."/>
            <person name="Wilkins M.J."/>
            <person name="Karaoz U."/>
            <person name="Brodie E.L."/>
            <person name="Williams K.H."/>
            <person name="Hubbard S.S."/>
            <person name="Banfield J.F."/>
        </authorList>
    </citation>
    <scope>NUCLEOTIDE SEQUENCE [LARGE SCALE GENOMIC DNA]</scope>
</reference>
<dbReference type="FunFam" id="3.40.309.10:FF:000006">
    <property type="entry name" value="Gamma-glutamyl phosphate reductase"/>
    <property type="match status" value="1"/>
</dbReference>
<evidence type="ECO:0000256" key="7">
    <source>
        <dbReference type="HAMAP-Rule" id="MF_00412"/>
    </source>
</evidence>
<dbReference type="UniPathway" id="UPA00098">
    <property type="reaction ID" value="UER00360"/>
</dbReference>
<dbReference type="GO" id="GO:0005737">
    <property type="term" value="C:cytoplasm"/>
    <property type="evidence" value="ECO:0007669"/>
    <property type="project" value="UniProtKB-SubCell"/>
</dbReference>
<evidence type="ECO:0000256" key="1">
    <source>
        <dbReference type="ARBA" id="ARBA00004985"/>
    </source>
</evidence>
<proteinExistence type="inferred from homology"/>
<dbReference type="AlphaFoldDB" id="A0A1F4S5P5"/>
<dbReference type="PANTHER" id="PTHR11063">
    <property type="entry name" value="GLUTAMATE SEMIALDEHYDE DEHYDROGENASE"/>
    <property type="match status" value="1"/>
</dbReference>
<evidence type="ECO:0000313" key="9">
    <source>
        <dbReference type="EMBL" id="OGC15719.1"/>
    </source>
</evidence>
<dbReference type="GO" id="GO:0004350">
    <property type="term" value="F:glutamate-5-semialdehyde dehydrogenase activity"/>
    <property type="evidence" value="ECO:0007669"/>
    <property type="project" value="UniProtKB-UniRule"/>
</dbReference>
<sequence>MTEILDKCKKAKAAAIKLGNISTEIKNKALDAMADALGENSKNIIDANKKDLRAGEKKGLSLALLDRLMLNEKRILGIIDSLDVVKKLKDPVFEVISEWTRPNGLRIQKRRVPLGVIGIIYEARPNVTVDSASLCMKSGNATVLRGGSDAINSNKILAEIISCAAYKVGIPDGSICLIEDTSRKSSEELMGMRGYLDVLIPRGGKNLIQTVIQKAKVPTIETGEGNCHAYVEKTADLKMALEIVYNSKVSRPSVCNAIETLLVDEEIAAKFLPMIFSELKEANVEVRGDKKVLAIDSSIKKATDEDWTTEFLSLILAVKVVKDYKEAVDHINRYGTKHSETIITKDKEAENYFLSYVDASSVYVNASTRFTDGGEFGFGSEIGISTQKLHARGPMGLPELTSYKYVVYGDGQIR</sequence>
<keyword evidence="2 7" id="KW-0028">Amino-acid biosynthesis</keyword>
<accession>A0A1F4S5P5</accession>
<evidence type="ECO:0000256" key="4">
    <source>
        <dbReference type="ARBA" id="ARBA00022857"/>
    </source>
</evidence>
<evidence type="ECO:0000256" key="2">
    <source>
        <dbReference type="ARBA" id="ARBA00022605"/>
    </source>
</evidence>
<dbReference type="InterPro" id="IPR020593">
    <property type="entry name" value="G-glutamylP_reductase_CS"/>
</dbReference>
<dbReference type="Pfam" id="PF00171">
    <property type="entry name" value="Aldedh"/>
    <property type="match status" value="1"/>
</dbReference>
<dbReference type="HAMAP" id="MF_00412">
    <property type="entry name" value="ProA"/>
    <property type="match status" value="1"/>
</dbReference>
<evidence type="ECO:0000256" key="3">
    <source>
        <dbReference type="ARBA" id="ARBA00022650"/>
    </source>
</evidence>
<dbReference type="InterPro" id="IPR016163">
    <property type="entry name" value="Ald_DH_C"/>
</dbReference>
<dbReference type="InterPro" id="IPR015590">
    <property type="entry name" value="Aldehyde_DH_dom"/>
</dbReference>
<dbReference type="InterPro" id="IPR000965">
    <property type="entry name" value="GPR_dom"/>
</dbReference>
<organism evidence="9 10">
    <name type="scientific">candidate division WOR-1 bacterium RIFOXYB2_FULL_36_35</name>
    <dbReference type="NCBI Taxonomy" id="1802578"/>
    <lineage>
        <taxon>Bacteria</taxon>
        <taxon>Bacillati</taxon>
        <taxon>Saganbacteria</taxon>
    </lineage>
</organism>
<evidence type="ECO:0000256" key="6">
    <source>
        <dbReference type="ARBA" id="ARBA00049024"/>
    </source>
</evidence>
<dbReference type="PROSITE" id="PS01223">
    <property type="entry name" value="PROA"/>
    <property type="match status" value="1"/>
</dbReference>
<dbReference type="InterPro" id="IPR016162">
    <property type="entry name" value="Ald_DH_N"/>
</dbReference>
<keyword evidence="7" id="KW-0963">Cytoplasm</keyword>
<comment type="catalytic activity">
    <reaction evidence="6 7">
        <text>L-glutamate 5-semialdehyde + phosphate + NADP(+) = L-glutamyl 5-phosphate + NADPH + H(+)</text>
        <dbReference type="Rhea" id="RHEA:19541"/>
        <dbReference type="ChEBI" id="CHEBI:15378"/>
        <dbReference type="ChEBI" id="CHEBI:43474"/>
        <dbReference type="ChEBI" id="CHEBI:57783"/>
        <dbReference type="ChEBI" id="CHEBI:58066"/>
        <dbReference type="ChEBI" id="CHEBI:58274"/>
        <dbReference type="ChEBI" id="CHEBI:58349"/>
        <dbReference type="EC" id="1.2.1.41"/>
    </reaction>
</comment>
<dbReference type="PIRSF" id="PIRSF000151">
    <property type="entry name" value="GPR"/>
    <property type="match status" value="1"/>
</dbReference>
<comment type="similarity">
    <text evidence="7">Belongs to the gamma-glutamyl phosphate reductase family.</text>
</comment>
<comment type="pathway">
    <text evidence="1 7">Amino-acid biosynthesis; L-proline biosynthesis; L-glutamate 5-semialdehyde from L-glutamate: step 2/2.</text>
</comment>
<keyword evidence="4 7" id="KW-0521">NADP</keyword>
<dbReference type="CDD" id="cd07079">
    <property type="entry name" value="ALDH_F18-19_ProA-GPR"/>
    <property type="match status" value="1"/>
</dbReference>
<comment type="function">
    <text evidence="7">Catalyzes the NADPH-dependent reduction of L-glutamate 5-phosphate into L-glutamate 5-semialdehyde and phosphate. The product spontaneously undergoes cyclization to form 1-pyrroline-5-carboxylate.</text>
</comment>
<name>A0A1F4S5P5_UNCSA</name>
<evidence type="ECO:0000256" key="5">
    <source>
        <dbReference type="ARBA" id="ARBA00023002"/>
    </source>
</evidence>
<dbReference type="Proteomes" id="UP000177905">
    <property type="component" value="Unassembled WGS sequence"/>
</dbReference>
<dbReference type="NCBIfam" id="TIGR00407">
    <property type="entry name" value="proA"/>
    <property type="match status" value="1"/>
</dbReference>
<dbReference type="NCBIfam" id="NF001221">
    <property type="entry name" value="PRK00197.1"/>
    <property type="match status" value="1"/>
</dbReference>
<keyword evidence="5 7" id="KW-0560">Oxidoreductase</keyword>
<comment type="caution">
    <text evidence="9">The sequence shown here is derived from an EMBL/GenBank/DDBJ whole genome shotgun (WGS) entry which is preliminary data.</text>
</comment>
<gene>
    <name evidence="7" type="primary">proA</name>
    <name evidence="9" type="ORF">A2290_05200</name>
</gene>
<protein>
    <recommendedName>
        <fullName evidence="7">Gamma-glutamyl phosphate reductase</fullName>
        <shortName evidence="7">GPR</shortName>
        <ecNumber evidence="7">1.2.1.41</ecNumber>
    </recommendedName>
    <alternativeName>
        <fullName evidence="7">Glutamate-5-semialdehyde dehydrogenase</fullName>
    </alternativeName>
    <alternativeName>
        <fullName evidence="7">Glutamyl-gamma-semialdehyde dehydrogenase</fullName>
        <shortName evidence="7">GSA dehydrogenase</shortName>
    </alternativeName>
</protein>
<dbReference type="InterPro" id="IPR012134">
    <property type="entry name" value="Glu-5-SA_DH"/>
</dbReference>